<dbReference type="KEGG" id="mrr:Moror_5603"/>
<dbReference type="Gene3D" id="3.40.50.80">
    <property type="entry name" value="Nucleotide-binding domain of ferredoxin-NADP reductase (FNR) module"/>
    <property type="match status" value="1"/>
</dbReference>
<evidence type="ECO:0000259" key="2">
    <source>
        <dbReference type="PROSITE" id="PS51384"/>
    </source>
</evidence>
<sequence length="648" mass="71712">MSLNGWHPGERKVRRKLDYDSDPSTRMLYSIIAGDLDPQHATFHSTRLPFLPITTLDSEGRPWGSILSADDGNPGFIKHPRYTVLTTRVRIWDGDPLVDNARAYFHHDGSLISDDMLVAGIGIEFPTRRRNKFAGKVSKLLTTEGNTYDMEFFVNESIGNCPKYINARDLIPHPDTSPHIKYKIPHLTRQDRLPQEIVDFIHEADTVFLGTVYAATDEKELYPSHVGMNQRGGRPGFVRVSPADGRTLVVPDYSGNRIMTSLGNIEETPLAALTFISFESGDILYLTGTARNLFGADARNVMALQNQLTKIYVTGFVFVEDALTVRQRPGTLPERSPYSPPIKFLIEESSNLKLFGDVSPKTVLSRIELHSSTIATFTWESSRELEIKPGQAVILDLTPFLGSMRYQHMAPQKPSSVNDDRIRTWTVSSAHIAGTTRTFSLTIKLKPGGAVTTALFSIAHKLLEVKPEILDDARPLELSVGVLGVTGEFGLPDIDATPSKVKKFLWISGGIGITPFLSMLKGIAGVAATSSVYWDIALILSTREPDALIPLIASVSKELKPVQERVKLNVFVFFTSGNVSSPTESFATLNHYQGRLSASFFTENESLSDVTEREVFLCGTPEFEQVVVDGLGAVGVSSSRIRREKFTY</sequence>
<dbReference type="Gene3D" id="2.30.110.10">
    <property type="entry name" value="Electron Transport, Fmn-binding Protein, Chain A"/>
    <property type="match status" value="1"/>
</dbReference>
<dbReference type="EMBL" id="AWSO01000698">
    <property type="protein sequence ID" value="ESK88118.1"/>
    <property type="molecule type" value="Genomic_DNA"/>
</dbReference>
<dbReference type="SUPFAM" id="SSF52343">
    <property type="entry name" value="Ferredoxin reductase-like, C-terminal NADP-linked domain"/>
    <property type="match status" value="1"/>
</dbReference>
<dbReference type="OrthoDB" id="436496at2759"/>
<proteinExistence type="predicted"/>
<keyword evidence="1" id="KW-0560">Oxidoreductase</keyword>
<dbReference type="InterPro" id="IPR012349">
    <property type="entry name" value="Split_barrel_FMN-bd"/>
</dbReference>
<dbReference type="AlphaFoldDB" id="V2WMR7"/>
<accession>V2WMR7</accession>
<evidence type="ECO:0000256" key="1">
    <source>
        <dbReference type="ARBA" id="ARBA00023002"/>
    </source>
</evidence>
<keyword evidence="4" id="KW-1185">Reference proteome</keyword>
<dbReference type="InterPro" id="IPR039261">
    <property type="entry name" value="FNR_nucleotide-bd"/>
</dbReference>
<dbReference type="Gene3D" id="2.40.30.10">
    <property type="entry name" value="Translation factors"/>
    <property type="match status" value="1"/>
</dbReference>
<reference evidence="3 4" key="1">
    <citation type="journal article" date="2014" name="BMC Genomics">
        <title>Genome and secretome analysis of the hemibiotrophic fungal pathogen, Moniliophthora roreri, which causes frosty pod rot disease of cacao: mechanisms of the biotrophic and necrotrophic phases.</title>
        <authorList>
            <person name="Meinhardt L.W."/>
            <person name="Costa G.G.L."/>
            <person name="Thomazella D.P.T."/>
            <person name="Teixeira P.J.P.L."/>
            <person name="Carazzolle M.F."/>
            <person name="Schuster S.C."/>
            <person name="Carlson J.E."/>
            <person name="Guiltinan M.J."/>
            <person name="Mieczkowski P."/>
            <person name="Farmer A."/>
            <person name="Ramaraj T."/>
            <person name="Crozier J."/>
            <person name="Davis R.E."/>
            <person name="Shao J."/>
            <person name="Melnick R.L."/>
            <person name="Pereira G.A.G."/>
            <person name="Bailey B.A."/>
        </authorList>
    </citation>
    <scope>NUCLEOTIDE SEQUENCE [LARGE SCALE GENOMIC DNA]</scope>
    <source>
        <strain evidence="3 4">MCA 2997</strain>
    </source>
</reference>
<dbReference type="Pfam" id="PF08030">
    <property type="entry name" value="NAD_binding_6"/>
    <property type="match status" value="1"/>
</dbReference>
<dbReference type="PANTHER" id="PTHR42815:SF2">
    <property type="entry name" value="FAD-BINDING, PUTATIVE (AFU_ORTHOLOGUE AFUA_6G07600)-RELATED"/>
    <property type="match status" value="1"/>
</dbReference>
<comment type="caution">
    <text evidence="3">The sequence shown here is derived from an EMBL/GenBank/DDBJ whole genome shotgun (WGS) entry which is preliminary data.</text>
</comment>
<dbReference type="InterPro" id="IPR013121">
    <property type="entry name" value="Fe_red_NAD-bd_6"/>
</dbReference>
<gene>
    <name evidence="3" type="ORF">Moror_5603</name>
</gene>
<dbReference type="PANTHER" id="PTHR42815">
    <property type="entry name" value="FAD-BINDING, PUTATIVE (AFU_ORTHOLOGUE AFUA_6G07600)-RELATED"/>
    <property type="match status" value="1"/>
</dbReference>
<name>V2WMR7_MONRO</name>
<protein>
    <submittedName>
        <fullName evidence="3">Oxidoreductase fad nad-binding protein</fullName>
    </submittedName>
</protein>
<dbReference type="InterPro" id="IPR017927">
    <property type="entry name" value="FAD-bd_FR_type"/>
</dbReference>
<dbReference type="Proteomes" id="UP000017559">
    <property type="component" value="Unassembled WGS sequence"/>
</dbReference>
<evidence type="ECO:0000313" key="4">
    <source>
        <dbReference type="Proteomes" id="UP000017559"/>
    </source>
</evidence>
<dbReference type="SUPFAM" id="SSF50475">
    <property type="entry name" value="FMN-binding split barrel"/>
    <property type="match status" value="1"/>
</dbReference>
<dbReference type="PROSITE" id="PS51384">
    <property type="entry name" value="FAD_FR"/>
    <property type="match status" value="1"/>
</dbReference>
<evidence type="ECO:0000313" key="3">
    <source>
        <dbReference type="EMBL" id="ESK88118.1"/>
    </source>
</evidence>
<dbReference type="HOGENOM" id="CLU_017006_1_0_1"/>
<feature type="domain" description="FAD-binding FR-type" evidence="2">
    <location>
        <begin position="356"/>
        <end position="492"/>
    </location>
</feature>
<dbReference type="GO" id="GO:0016491">
    <property type="term" value="F:oxidoreductase activity"/>
    <property type="evidence" value="ECO:0007669"/>
    <property type="project" value="UniProtKB-KW"/>
</dbReference>
<organism evidence="3 4">
    <name type="scientific">Moniliophthora roreri (strain MCA 2997)</name>
    <name type="common">Cocoa frosty pod rot fungus</name>
    <name type="synonym">Crinipellis roreri</name>
    <dbReference type="NCBI Taxonomy" id="1381753"/>
    <lineage>
        <taxon>Eukaryota</taxon>
        <taxon>Fungi</taxon>
        <taxon>Dikarya</taxon>
        <taxon>Basidiomycota</taxon>
        <taxon>Agaricomycotina</taxon>
        <taxon>Agaricomycetes</taxon>
        <taxon>Agaricomycetidae</taxon>
        <taxon>Agaricales</taxon>
        <taxon>Marasmiineae</taxon>
        <taxon>Marasmiaceae</taxon>
        <taxon>Moniliophthora</taxon>
    </lineage>
</organism>
<dbReference type="STRING" id="1381753.V2WMR7"/>